<keyword evidence="2" id="KW-1133">Transmembrane helix</keyword>
<evidence type="ECO:0008006" key="6">
    <source>
        <dbReference type="Google" id="ProtNLM"/>
    </source>
</evidence>
<feature type="signal peptide" evidence="3">
    <location>
        <begin position="1"/>
        <end position="26"/>
    </location>
</feature>
<keyword evidence="5" id="KW-1185">Reference proteome</keyword>
<keyword evidence="2" id="KW-0812">Transmembrane</keyword>
<dbReference type="AlphaFoldDB" id="A0ABD6EVI8"/>
<organism evidence="4 5">
    <name type="scientific">Gnathostoma spinigerum</name>
    <dbReference type="NCBI Taxonomy" id="75299"/>
    <lineage>
        <taxon>Eukaryota</taxon>
        <taxon>Metazoa</taxon>
        <taxon>Ecdysozoa</taxon>
        <taxon>Nematoda</taxon>
        <taxon>Chromadorea</taxon>
        <taxon>Rhabditida</taxon>
        <taxon>Spirurina</taxon>
        <taxon>Gnathostomatomorpha</taxon>
        <taxon>Gnathostomatoidea</taxon>
        <taxon>Gnathostomatidae</taxon>
        <taxon>Gnathostoma</taxon>
    </lineage>
</organism>
<feature type="transmembrane region" description="Helical" evidence="2">
    <location>
        <begin position="67"/>
        <end position="92"/>
    </location>
</feature>
<evidence type="ECO:0000256" key="3">
    <source>
        <dbReference type="SAM" id="SignalP"/>
    </source>
</evidence>
<sequence length="153" mass="16592">MRLLVRIALLTSVLTVCLIWYAVSKAAKSDNSDDDIETDETVRILLMSDGEGSTSQHISVPELTFNVAIVLVISLLSVALLITGIIVVAVTLDPAITSNDSSDDEDECEETEKSDPHSEKKLFVPCIASPSGRLLQQFDNLLSIQEYTAPSVI</sequence>
<evidence type="ECO:0000256" key="2">
    <source>
        <dbReference type="SAM" id="Phobius"/>
    </source>
</evidence>
<accession>A0ABD6EVI8</accession>
<keyword evidence="3" id="KW-0732">Signal</keyword>
<reference evidence="4 5" key="1">
    <citation type="submission" date="2024-08" db="EMBL/GenBank/DDBJ databases">
        <title>Gnathostoma spinigerum genome.</title>
        <authorList>
            <person name="Gonzalez-Bertolin B."/>
            <person name="Monzon S."/>
            <person name="Zaballos A."/>
            <person name="Jimenez P."/>
            <person name="Dekumyoy P."/>
            <person name="Varona S."/>
            <person name="Cuesta I."/>
            <person name="Sumanam S."/>
            <person name="Adisakwattana P."/>
            <person name="Gasser R.B."/>
            <person name="Hernandez-Gonzalez A."/>
            <person name="Young N.D."/>
            <person name="Perteguer M.J."/>
        </authorList>
    </citation>
    <scope>NUCLEOTIDE SEQUENCE [LARGE SCALE GENOMIC DNA]</scope>
    <source>
        <strain evidence="4">AL3</strain>
        <tissue evidence="4">Liver</tissue>
    </source>
</reference>
<comment type="caution">
    <text evidence="4">The sequence shown here is derived from an EMBL/GenBank/DDBJ whole genome shotgun (WGS) entry which is preliminary data.</text>
</comment>
<protein>
    <recommendedName>
        <fullName evidence="6">Transmembrane protein</fullName>
    </recommendedName>
</protein>
<gene>
    <name evidence="4" type="ORF">AB6A40_006974</name>
</gene>
<dbReference type="Proteomes" id="UP001608902">
    <property type="component" value="Unassembled WGS sequence"/>
</dbReference>
<proteinExistence type="predicted"/>
<feature type="compositionally biased region" description="Acidic residues" evidence="1">
    <location>
        <begin position="101"/>
        <end position="110"/>
    </location>
</feature>
<feature type="chain" id="PRO_5044781298" description="Transmembrane protein" evidence="3">
    <location>
        <begin position="27"/>
        <end position="153"/>
    </location>
</feature>
<name>A0ABD6EVI8_9BILA</name>
<dbReference type="EMBL" id="JBGFUD010005304">
    <property type="protein sequence ID" value="MFH4980265.1"/>
    <property type="molecule type" value="Genomic_DNA"/>
</dbReference>
<evidence type="ECO:0000313" key="4">
    <source>
        <dbReference type="EMBL" id="MFH4980265.1"/>
    </source>
</evidence>
<evidence type="ECO:0000256" key="1">
    <source>
        <dbReference type="SAM" id="MobiDB-lite"/>
    </source>
</evidence>
<evidence type="ECO:0000313" key="5">
    <source>
        <dbReference type="Proteomes" id="UP001608902"/>
    </source>
</evidence>
<feature type="region of interest" description="Disordered" evidence="1">
    <location>
        <begin position="98"/>
        <end position="119"/>
    </location>
</feature>
<keyword evidence="2" id="KW-0472">Membrane</keyword>